<organism evidence="1 2">
    <name type="scientific">Pichia sorbitophila (strain ATCC MYA-4447 / BCRC 22081 / CBS 7064 / NBRC 10061 / NRRL Y-12695)</name>
    <name type="common">Hybrid yeast</name>
    <dbReference type="NCBI Taxonomy" id="559304"/>
    <lineage>
        <taxon>Eukaryota</taxon>
        <taxon>Fungi</taxon>
        <taxon>Dikarya</taxon>
        <taxon>Ascomycota</taxon>
        <taxon>Saccharomycotina</taxon>
        <taxon>Pichiomycetes</taxon>
        <taxon>Debaryomycetaceae</taxon>
        <taxon>Millerozyma</taxon>
    </lineage>
</organism>
<accession>G8Y1E6</accession>
<dbReference type="AlphaFoldDB" id="G8Y1E6"/>
<dbReference type="Proteomes" id="UP000005222">
    <property type="component" value="Chromosome N"/>
</dbReference>
<evidence type="ECO:0000313" key="2">
    <source>
        <dbReference type="Proteomes" id="UP000005222"/>
    </source>
</evidence>
<reference evidence="1 2" key="1">
    <citation type="journal article" date="2012" name="G3 (Bethesda)">
        <title>Pichia sorbitophila, an interspecies yeast hybrid reveals early steps of genome resolution following polyploidization.</title>
        <authorList>
            <person name="Leh Louis V."/>
            <person name="Despons L."/>
            <person name="Friedrich A."/>
            <person name="Martin T."/>
            <person name="Durrens P."/>
            <person name="Casaregola S."/>
            <person name="Neuveglise C."/>
            <person name="Fairhead C."/>
            <person name="Marck C."/>
            <person name="Cruz J.A."/>
            <person name="Straub M.L."/>
            <person name="Kugler V."/>
            <person name="Sacerdot C."/>
            <person name="Uzunov Z."/>
            <person name="Thierry A."/>
            <person name="Weiss S."/>
            <person name="Bleykasten C."/>
            <person name="De Montigny J."/>
            <person name="Jacques N."/>
            <person name="Jung P."/>
            <person name="Lemaire M."/>
            <person name="Mallet S."/>
            <person name="Morel G."/>
            <person name="Richard G.F."/>
            <person name="Sarkar A."/>
            <person name="Savel G."/>
            <person name="Schacherer J."/>
            <person name="Seret M.L."/>
            <person name="Talla E."/>
            <person name="Samson G."/>
            <person name="Jubin C."/>
            <person name="Poulain J."/>
            <person name="Vacherie B."/>
            <person name="Barbe V."/>
            <person name="Pelletier E."/>
            <person name="Sherman D.J."/>
            <person name="Westhof E."/>
            <person name="Weissenbach J."/>
            <person name="Baret P.V."/>
            <person name="Wincker P."/>
            <person name="Gaillardin C."/>
            <person name="Dujon B."/>
            <person name="Souciet J.L."/>
        </authorList>
    </citation>
    <scope>NUCLEOTIDE SEQUENCE [LARGE SCALE GENOMIC DNA]</scope>
    <source>
        <strain evidence="2">ATCC MYA-4447 / BCRC 22081 / CBS 7064 / NBRC 10061 / NRRL Y-12695</strain>
    </source>
</reference>
<keyword evidence="2" id="KW-1185">Reference proteome</keyword>
<evidence type="ECO:0000313" key="1">
    <source>
        <dbReference type="EMBL" id="CCE86649.1"/>
    </source>
</evidence>
<protein>
    <submittedName>
        <fullName evidence="1">Piso0_005152 protein</fullName>
    </submittedName>
</protein>
<gene>
    <name evidence="1" type="primary">Piso0_005152</name>
    <name evidence="1" type="ORF">GNLVRS01_PISO0N08945g</name>
</gene>
<dbReference type="HOGENOM" id="CLU_2334385_0_0_1"/>
<dbReference type="InParanoid" id="G8Y1E6"/>
<proteinExistence type="predicted"/>
<name>G8Y1E6_PICSO</name>
<dbReference type="EMBL" id="FO082046">
    <property type="protein sequence ID" value="CCE86649.1"/>
    <property type="molecule type" value="Genomic_DNA"/>
</dbReference>
<sequence length="98" mass="10731">MPFPGLYLPSHNSEKIMAIPGSVQLSIGLSIPPRHIAPFSSLFFSPSDVIYRTLSPLARKTPARHCIICGSVLDRYDHIIPTTGAVVTTKFSDHEITV</sequence>